<reference evidence="2 3" key="1">
    <citation type="submission" date="2018-03" db="EMBL/GenBank/DDBJ databases">
        <title>Alkalicoccus saliphilus sp. nov., isolated from a mineral pool.</title>
        <authorList>
            <person name="Zhao B."/>
        </authorList>
    </citation>
    <scope>NUCLEOTIDE SEQUENCE [LARGE SCALE GENOMIC DNA]</scope>
    <source>
        <strain evidence="2 3">6AG</strain>
    </source>
</reference>
<dbReference type="EMBL" id="PZJJ01000006">
    <property type="protein sequence ID" value="PTL39506.1"/>
    <property type="molecule type" value="Genomic_DNA"/>
</dbReference>
<dbReference type="PANTHER" id="PTHR10587">
    <property type="entry name" value="GLYCOSYL TRANSFERASE-RELATED"/>
    <property type="match status" value="1"/>
</dbReference>
<gene>
    <name evidence="2" type="ORF">C6Y45_05545</name>
</gene>
<dbReference type="InterPro" id="IPR002509">
    <property type="entry name" value="NODB_dom"/>
</dbReference>
<comment type="caution">
    <text evidence="2">The sequence shown here is derived from an EMBL/GenBank/DDBJ whole genome shotgun (WGS) entry which is preliminary data.</text>
</comment>
<evidence type="ECO:0000313" key="2">
    <source>
        <dbReference type="EMBL" id="PTL39506.1"/>
    </source>
</evidence>
<sequence length="170" mass="19867">MLKSRGVPSAFFWNTRTLFSNRPWNRLLNEGHLLGSHAHTHVNLDTMPSLFQKRQLEVSCRQLQKITGRYPLLFRPPFGRYNKTTLEVLRGLKMQMVLWNISSLDWELRKDPQQIVRNVVNNLQPGGIILLHELPQTLRILPELLDKIMEAGYECIIPDSVNFIKPQEKK</sequence>
<accession>A0A2T4U7Y5</accession>
<name>A0A2T4U7Y5_9BACI</name>
<dbReference type="CDD" id="cd10917">
    <property type="entry name" value="CE4_NodB_like_6s_7s"/>
    <property type="match status" value="1"/>
</dbReference>
<proteinExistence type="predicted"/>
<dbReference type="InterPro" id="IPR011330">
    <property type="entry name" value="Glyco_hydro/deAcase_b/a-brl"/>
</dbReference>
<keyword evidence="3" id="KW-1185">Reference proteome</keyword>
<dbReference type="InterPro" id="IPR050248">
    <property type="entry name" value="Polysacc_deacetylase_ArnD"/>
</dbReference>
<feature type="domain" description="NodB homology" evidence="1">
    <location>
        <begin position="1"/>
        <end position="156"/>
    </location>
</feature>
<dbReference type="Gene3D" id="3.20.20.370">
    <property type="entry name" value="Glycoside hydrolase/deacetylase"/>
    <property type="match status" value="1"/>
</dbReference>
<dbReference type="Pfam" id="PF01522">
    <property type="entry name" value="Polysacc_deac_1"/>
    <property type="match status" value="1"/>
</dbReference>
<dbReference type="SUPFAM" id="SSF88713">
    <property type="entry name" value="Glycoside hydrolase/deacetylase"/>
    <property type="match status" value="1"/>
</dbReference>
<organism evidence="2 3">
    <name type="scientific">Alkalicoccus saliphilus</name>
    <dbReference type="NCBI Taxonomy" id="200989"/>
    <lineage>
        <taxon>Bacteria</taxon>
        <taxon>Bacillati</taxon>
        <taxon>Bacillota</taxon>
        <taxon>Bacilli</taxon>
        <taxon>Bacillales</taxon>
        <taxon>Bacillaceae</taxon>
        <taxon>Alkalicoccus</taxon>
    </lineage>
</organism>
<protein>
    <submittedName>
        <fullName evidence="2">Polysaccharide deacetylase family protein</fullName>
    </submittedName>
</protein>
<dbReference type="GO" id="GO:0005975">
    <property type="term" value="P:carbohydrate metabolic process"/>
    <property type="evidence" value="ECO:0007669"/>
    <property type="project" value="InterPro"/>
</dbReference>
<dbReference type="AlphaFoldDB" id="A0A2T4U7Y5"/>
<dbReference type="Proteomes" id="UP000240509">
    <property type="component" value="Unassembled WGS sequence"/>
</dbReference>
<evidence type="ECO:0000259" key="1">
    <source>
        <dbReference type="PROSITE" id="PS51677"/>
    </source>
</evidence>
<evidence type="ECO:0000313" key="3">
    <source>
        <dbReference type="Proteomes" id="UP000240509"/>
    </source>
</evidence>
<dbReference type="GO" id="GO:0016810">
    <property type="term" value="F:hydrolase activity, acting on carbon-nitrogen (but not peptide) bonds"/>
    <property type="evidence" value="ECO:0007669"/>
    <property type="project" value="InterPro"/>
</dbReference>
<dbReference type="PROSITE" id="PS51677">
    <property type="entry name" value="NODB"/>
    <property type="match status" value="1"/>
</dbReference>